<feature type="compositionally biased region" description="Polar residues" evidence="2">
    <location>
        <begin position="104"/>
        <end position="114"/>
    </location>
</feature>
<dbReference type="InterPro" id="IPR013378">
    <property type="entry name" value="InlB-like_B-rpt"/>
</dbReference>
<dbReference type="Gene3D" id="2.60.40.4270">
    <property type="entry name" value="Listeria-Bacteroides repeat domain"/>
    <property type="match status" value="5"/>
</dbReference>
<keyword evidence="5" id="KW-1185">Reference proteome</keyword>
<comment type="caution">
    <text evidence="4">The sequence shown here is derived from an EMBL/GenBank/DDBJ whole genome shotgun (WGS) entry which is preliminary data.</text>
</comment>
<feature type="compositionally biased region" description="Polar residues" evidence="2">
    <location>
        <begin position="83"/>
        <end position="96"/>
    </location>
</feature>
<feature type="compositionally biased region" description="Acidic residues" evidence="2">
    <location>
        <begin position="120"/>
        <end position="130"/>
    </location>
</feature>
<keyword evidence="3" id="KW-1133">Transmembrane helix</keyword>
<evidence type="ECO:0000313" key="4">
    <source>
        <dbReference type="EMBL" id="TCO84849.1"/>
    </source>
</evidence>
<evidence type="ECO:0000256" key="3">
    <source>
        <dbReference type="SAM" id="Phobius"/>
    </source>
</evidence>
<dbReference type="Proteomes" id="UP000295711">
    <property type="component" value="Unassembled WGS sequence"/>
</dbReference>
<evidence type="ECO:0000256" key="2">
    <source>
        <dbReference type="SAM" id="MobiDB-lite"/>
    </source>
</evidence>
<dbReference type="InterPro" id="IPR042229">
    <property type="entry name" value="Listeria/Bacterioides_rpt_sf"/>
</dbReference>
<reference evidence="4 5" key="1">
    <citation type="submission" date="2019-03" db="EMBL/GenBank/DDBJ databases">
        <title>Genomic Encyclopedia of Type Strains, Phase IV (KMG-IV): sequencing the most valuable type-strain genomes for metagenomic binning, comparative biology and taxonomic classification.</title>
        <authorList>
            <person name="Goeker M."/>
        </authorList>
    </citation>
    <scope>NUCLEOTIDE SEQUENCE [LARGE SCALE GENOMIC DNA]</scope>
    <source>
        <strain evidence="4 5">DSM 28559</strain>
    </source>
</reference>
<feature type="transmembrane region" description="Helical" evidence="3">
    <location>
        <begin position="2551"/>
        <end position="2574"/>
    </location>
</feature>
<feature type="region of interest" description="Disordered" evidence="2">
    <location>
        <begin position="80"/>
        <end position="145"/>
    </location>
</feature>
<dbReference type="EMBL" id="SLXA01000005">
    <property type="protein sequence ID" value="TCO84849.1"/>
    <property type="molecule type" value="Genomic_DNA"/>
</dbReference>
<name>A0A4R2LDP0_9FIRM</name>
<dbReference type="Pfam" id="PF09479">
    <property type="entry name" value="Flg_new"/>
    <property type="match status" value="3"/>
</dbReference>
<gene>
    <name evidence="4" type="ORF">EV212_105116</name>
</gene>
<dbReference type="GO" id="GO:0030313">
    <property type="term" value="C:cell envelope"/>
    <property type="evidence" value="ECO:0007669"/>
    <property type="project" value="UniProtKB-SubCell"/>
</dbReference>
<feature type="region of interest" description="Disordered" evidence="2">
    <location>
        <begin position="2510"/>
        <end position="2545"/>
    </location>
</feature>
<accession>A0A4R2LDP0</accession>
<comment type="subcellular location">
    <subcellularLocation>
        <location evidence="1">Cell envelope</location>
    </subcellularLocation>
</comment>
<feature type="compositionally biased region" description="Basic and acidic residues" evidence="2">
    <location>
        <begin position="131"/>
        <end position="145"/>
    </location>
</feature>
<evidence type="ECO:0000313" key="5">
    <source>
        <dbReference type="Proteomes" id="UP000295711"/>
    </source>
</evidence>
<dbReference type="Gene3D" id="2.60.40.10">
    <property type="entry name" value="Immunoglobulins"/>
    <property type="match status" value="1"/>
</dbReference>
<feature type="compositionally biased region" description="Polar residues" evidence="2">
    <location>
        <begin position="2529"/>
        <end position="2539"/>
    </location>
</feature>
<sequence>MFFWMKKKRIETSAGKYSQKSRKKIWHRIIGSALCIALIGTNMGGALTVEAAINDQTSVVADTGEDDANLLSDVDAFGETEQETGSVVETPVQNETESIETESVENVSSGTEDSGNLEDVSGESDKETEELESKEPSQTEACKHHPVHDEACGYTEENPVCTFVCAVCPVQNQIDDLLLQMEQWQMDELDEASMEQIYAQVRTVFEAYQALKPEEQEQIAGAEYLTAMMEQLETQLLADGDATMEIETALIRDAEGNEQSLLSDGTFTVDYSRQVTLHIVVKSTLNLQNKKVEITVPDGLTVVEYPIPERGGMAESVTPESIDQLNSSNNYGGYCPKSGTITYSLKSTAQENSFNIILEPDTVLWNRRKEQPLSQPLNIRVYTGDVGDTANQTRYQTVSANAKITGSYDATRAIQTGPRLSSVGVKTGVPTAAGQPFALRQVWLNPDKDYIDMPQFFKKLEITIALPYYEKDGSNVYAEFDHITYDPAGMSTRANLLNPENHKDENDNYLNGFNFTETRNDTDHTVTLKWTNLYLEYGQDYFTPYFKWTSDCDVTTNKAVKWGSGSILSTGNTAPGCFEGKEPTTGAAAAAVGGKITWQDDSMWYPWNNPFNTLSFTAYEGESMSVTGKANDNPIYNNYTSDPNIIYYLGQFHVVNHGGDKSAEKTVEFTYAINDKIGVTAQKIPANDGNVVEVWYTTNQNTNEQKYDGTLISSGGFVTFTAQMAGLGENDYFTKIRANVGGFEKDYVGYVASRAQDPTSGYATTFGKLLTADAGTYNDFAFMNMYDTDSNVSTATTAKYTVKVTSTGGEIPLAMEQAYKENSLERLPILSDPETGESKTAATAGDTITFNGLLSSSAYPYSSNNITTDQEIYIRLPEKITVKNLKLYQEVGRMADKVFLFDVVTETELNPTREEISDGAYKLEEVTSTATAYKLYKITFTNLGNPVKVGWFTDGLGQYQIGISFDMEIARDADAMTLDMRDCVRFKSASLESTSNTGTLSQYQVVDTYDMDGDNNMTERFSTFNVNAKGSKLSVVAARLGLTFTFGARMVDLSQTPDYNPGDYSNYEVDGKKVFLTDENHGVDMLFTLKNETGRDFTEAEAKAFYYFIPVPKAGDFWDSHMQDEAFDFDMKLTGEPTLSGESRDRISVKYSTTIDSKAASGNQLHYSNPDNYVEASEITDWSQVKMIRIAAKDNVTSIRQDAELQVCLHYVPAFKSNAELVGSTVNFGPCGVSPYSVGNTTNQGHNPLPRIQVEFQTGVIEGKVFLDKNFNGTYDETVDELYKGEVGIYAPHWNNVEDTEITPGGDTDSHRTTTMDGNYKFTGRMADLYHVIVTNPGNPDRASDKPLKFSLPQIGSKFTASSDSKTVTASVTLKKGDGSAVLDIGLQQPHSVRFVAANAALGSGSVTAFAADAEYSVNVWHNDQLNDDVPSVTADSGYKFTDNWSDGTSTYTTEQLKNTTITKDKTFTAEVKQLYSVRYDGNGNTEGAVPETSMHIEGEKVTPVYTGTEALKKDAAIFAGWSLEQITTVLQADAAQETIAKIITNDEHEMPDHDVTLYAVWAVDANYNGKPDYNDDAVHVRYHGNNNDRRDVICSHHHVTGSKAALSTSGEVYGKMLNHDAPASDADNEIKPHTFTYGTNIFVGWSTTPILDKIIVTPEDYQNLKSSIHTEVKMLDKAGADVSNIDASDTSKYADADGNTNVYAVWAQDRNGNKTADYLESYGLTYAGNARDSGTINNLPSDNTIYIPQDEVNLSTQVPTHSDVDGKKVVFICWTSAAVEDVFERSDNVPVNKITKVTFVDADVTVYAAWGYDENGNGIADVLETYTLTYDLNGGEGTIPAQVTGIEKRSTVKLTEEKSFTRSDKALFAGWSTTQHSAAFTAGEKDDIENILIKKESNSIVFGTEDITLYAVWAEDRNGNGTADYDEVRRITYDGNACEGTVESSTVPVDKNAYIPTDKLTLSEQKPLHASVDGKNVVFIGWTPKAVNKILGREDEEPATVTEVTFTDGDITVYAVWGYDENGNDMADVLETYSLSYDLNGGNGTVPAEGTDIKKGEIVTLTKDKDFTRGDKELFVGWSRTKCENAFTAGQENDIQKILITGTQITIETENIILYAVWAEDRNGNGTADYMETVKVLYDGNGKKGGTVSGIPIDNGVHIPEDKVTLSEDVPTYSEADDKQVVFLGWTAQATDQIYSRSDTAPETIREVTLGKKDVTVYAAWGYDENGNSMADVLETYSLSYDLNGGKGTVPKGESNIEKNQSITLTQETDFTRKDKEVFVGWSRTKCENAFTAGQENDMQKILITGTQITLETENIILYAVWAEDRNGNGTADYMETVKVLYDGNGKKGGTVSGIPADDGVHISGDKVTLSIQKPIHSDVDGKKVVFLGWTAQATDQIYSRDDKTPEYISEVMLGDRDITVYAVWGYNEDGDEKEYTVTYDLNDGIPAENELYGPETVKNGAVHTVKAAPSRGDHIFAGWKDENGEMHQPGEKVTVDGDLNLIAQWRSLNGDNPDAEKPNKPIGPGGSTNSNPPTNHTDAMPRTGDETDLVPWIILMGCSCFTVISILVVFILQGKRKKHKNR</sequence>
<evidence type="ECO:0000256" key="1">
    <source>
        <dbReference type="ARBA" id="ARBA00004196"/>
    </source>
</evidence>
<protein>
    <submittedName>
        <fullName evidence="4">List-Bact-rpt repeat protein</fullName>
    </submittedName>
</protein>
<organism evidence="4 5">
    <name type="scientific">Frisingicoccus caecimuris</name>
    <dbReference type="NCBI Taxonomy" id="1796636"/>
    <lineage>
        <taxon>Bacteria</taxon>
        <taxon>Bacillati</taxon>
        <taxon>Bacillota</taxon>
        <taxon>Clostridia</taxon>
        <taxon>Lachnospirales</taxon>
        <taxon>Lachnospiraceae</taxon>
        <taxon>Frisingicoccus</taxon>
    </lineage>
</organism>
<proteinExistence type="predicted"/>
<keyword evidence="3" id="KW-0472">Membrane</keyword>
<dbReference type="InterPro" id="IPR013783">
    <property type="entry name" value="Ig-like_fold"/>
</dbReference>
<keyword evidence="3" id="KW-0812">Transmembrane</keyword>